<feature type="region of interest" description="Disordered" evidence="3">
    <location>
        <begin position="221"/>
        <end position="339"/>
    </location>
</feature>
<evidence type="ECO:0000256" key="2">
    <source>
        <dbReference type="ARBA" id="ARBA00022833"/>
    </source>
</evidence>
<reference evidence="4" key="1">
    <citation type="submission" date="2022-07" db="EMBL/GenBank/DDBJ databases">
        <title>Phylogenomic reconstructions and comparative analyses of Kickxellomycotina fungi.</title>
        <authorList>
            <person name="Reynolds N.K."/>
            <person name="Stajich J.E."/>
            <person name="Barry K."/>
            <person name="Grigoriev I.V."/>
            <person name="Crous P."/>
            <person name="Smith M.E."/>
        </authorList>
    </citation>
    <scope>NUCLEOTIDE SEQUENCE</scope>
    <source>
        <strain evidence="4">NRRL 1565</strain>
    </source>
</reference>
<dbReference type="InterPro" id="IPR051190">
    <property type="entry name" value="Baculoviral_IAP"/>
</dbReference>
<dbReference type="InterPro" id="IPR001370">
    <property type="entry name" value="BIR_rpt"/>
</dbReference>
<keyword evidence="2" id="KW-0862">Zinc</keyword>
<keyword evidence="1" id="KW-0479">Metal-binding</keyword>
<dbReference type="OrthoDB" id="2196114at2759"/>
<organism evidence="4 5">
    <name type="scientific">Coemansia guatemalensis</name>
    <dbReference type="NCBI Taxonomy" id="2761395"/>
    <lineage>
        <taxon>Eukaryota</taxon>
        <taxon>Fungi</taxon>
        <taxon>Fungi incertae sedis</taxon>
        <taxon>Zoopagomycota</taxon>
        <taxon>Kickxellomycotina</taxon>
        <taxon>Kickxellomycetes</taxon>
        <taxon>Kickxellales</taxon>
        <taxon>Kickxellaceae</taxon>
        <taxon>Coemansia</taxon>
    </lineage>
</organism>
<dbReference type="SMART" id="SM00238">
    <property type="entry name" value="BIR"/>
    <property type="match status" value="2"/>
</dbReference>
<dbReference type="PROSITE" id="PS50143">
    <property type="entry name" value="BIR_REPEAT_2"/>
    <property type="match status" value="2"/>
</dbReference>
<dbReference type="Gene3D" id="1.10.1170.10">
    <property type="entry name" value="Inhibitor Of Apoptosis Protein (2mihbC-IAP-1), Chain A"/>
    <property type="match status" value="2"/>
</dbReference>
<evidence type="ECO:0000313" key="4">
    <source>
        <dbReference type="EMBL" id="KAJ2806955.1"/>
    </source>
</evidence>
<comment type="caution">
    <text evidence="4">The sequence shown here is derived from an EMBL/GenBank/DDBJ whole genome shotgun (WGS) entry which is preliminary data.</text>
</comment>
<dbReference type="Pfam" id="PF00653">
    <property type="entry name" value="BIR"/>
    <property type="match status" value="2"/>
</dbReference>
<dbReference type="SUPFAM" id="SSF57924">
    <property type="entry name" value="Inhibitor of apoptosis (IAP) repeat"/>
    <property type="match status" value="2"/>
</dbReference>
<dbReference type="PANTHER" id="PTHR46771">
    <property type="entry name" value="DETERIN"/>
    <property type="match status" value="1"/>
</dbReference>
<dbReference type="AlphaFoldDB" id="A0A9W8LUH7"/>
<evidence type="ECO:0000256" key="1">
    <source>
        <dbReference type="ARBA" id="ARBA00022723"/>
    </source>
</evidence>
<dbReference type="GO" id="GO:0046872">
    <property type="term" value="F:metal ion binding"/>
    <property type="evidence" value="ECO:0007669"/>
    <property type="project" value="UniProtKB-KW"/>
</dbReference>
<dbReference type="Proteomes" id="UP001140094">
    <property type="component" value="Unassembled WGS sequence"/>
</dbReference>
<feature type="compositionally biased region" description="Polar residues" evidence="3">
    <location>
        <begin position="305"/>
        <end position="318"/>
    </location>
</feature>
<feature type="compositionally biased region" description="Basic and acidic residues" evidence="3">
    <location>
        <begin position="251"/>
        <end position="260"/>
    </location>
</feature>
<feature type="compositionally biased region" description="Basic and acidic residues" evidence="3">
    <location>
        <begin position="230"/>
        <end position="239"/>
    </location>
</feature>
<name>A0A9W8LUH7_9FUNG</name>
<evidence type="ECO:0008006" key="6">
    <source>
        <dbReference type="Google" id="ProtNLM"/>
    </source>
</evidence>
<dbReference type="CDD" id="cd00022">
    <property type="entry name" value="BIR"/>
    <property type="match status" value="2"/>
</dbReference>
<gene>
    <name evidence="4" type="ORF">H4R20_001491</name>
</gene>
<dbReference type="EMBL" id="JANBUO010000148">
    <property type="protein sequence ID" value="KAJ2806955.1"/>
    <property type="molecule type" value="Genomic_DNA"/>
</dbReference>
<evidence type="ECO:0000256" key="3">
    <source>
        <dbReference type="SAM" id="MobiDB-lite"/>
    </source>
</evidence>
<accession>A0A9W8LUH7</accession>
<evidence type="ECO:0000313" key="5">
    <source>
        <dbReference type="Proteomes" id="UP001140094"/>
    </source>
</evidence>
<protein>
    <recommendedName>
        <fullName evidence="6">BIR-domain-containing protein</fullName>
    </recommendedName>
</protein>
<sequence>MTRGQNHNTLQQRRETFLRRRRYRWPYAKYSHYLAQPDTLASAGFVFNPVKDAPDNVQCFHCGFELTGWEPTDDPFAEHYKHKPSCTFAQIHCQTRAARLGNTIEWTGWPYESKPGLTPEEREEALQNVMAMRNDVELRLATFAAGEWPHAGRKDWNVTPERLAEAGFYFTPEWVGDDTATCAFCGYALAEWEPDDDPNTEHGRRSAECLFFRLDAMGSTRFESTPSVKSPERTNEAAKPEAVIVDDSDSDDVKRGDHGNGGDGGDQEIESDASSASKRPRLSSEGGIEQGADVEDVSKDEETLPNGTPSGNAANSATAAEDMNPDGMGAYHPDDVAGDTQLTDTQVSAMPVPGSPGEMQIDEVADQTQQVDEAQEATQIEPTDEQLRQGNGEWELAEDEEDMTVEEFIRACCDQKIASLEASAGHMINEFMRRAESTRENIWAYNYMAMYEKPNHASK</sequence>
<proteinExistence type="predicted"/>
<keyword evidence="5" id="KW-1185">Reference proteome</keyword>
<dbReference type="PANTHER" id="PTHR46771:SF5">
    <property type="entry name" value="DETERIN"/>
    <property type="match status" value="1"/>
</dbReference>